<dbReference type="SUPFAM" id="SSF53474">
    <property type="entry name" value="alpha/beta-Hydrolases"/>
    <property type="match status" value="1"/>
</dbReference>
<dbReference type="PANTHER" id="PTHR10824:SF39">
    <property type="entry name" value="DYNEIN AXONEMAL LIGHT CHAIN 1"/>
    <property type="match status" value="1"/>
</dbReference>
<evidence type="ECO:0000313" key="6">
    <source>
        <dbReference type="Proteomes" id="UP000314987"/>
    </source>
</evidence>
<organism evidence="5 6">
    <name type="scientific">Vombatus ursinus</name>
    <name type="common">Common wombat</name>
    <dbReference type="NCBI Taxonomy" id="29139"/>
    <lineage>
        <taxon>Eukaryota</taxon>
        <taxon>Metazoa</taxon>
        <taxon>Chordata</taxon>
        <taxon>Craniata</taxon>
        <taxon>Vertebrata</taxon>
        <taxon>Euteleostomi</taxon>
        <taxon>Mammalia</taxon>
        <taxon>Metatheria</taxon>
        <taxon>Diprotodontia</taxon>
        <taxon>Vombatidae</taxon>
        <taxon>Vombatus</taxon>
    </lineage>
</organism>
<feature type="domain" description="BAAT/Acyl-CoA thioester hydrolase C-terminal" evidence="4">
    <location>
        <begin position="227"/>
        <end position="426"/>
    </location>
</feature>
<evidence type="ECO:0008006" key="7">
    <source>
        <dbReference type="Google" id="ProtNLM"/>
    </source>
</evidence>
<dbReference type="InterPro" id="IPR016662">
    <property type="entry name" value="Acyl-CoA_thioEstase_long-chain"/>
</dbReference>
<comment type="similarity">
    <text evidence="1">Belongs to the C/M/P thioester hydrolase family.</text>
</comment>
<dbReference type="GO" id="GO:0047617">
    <property type="term" value="F:fatty acyl-CoA hydrolase activity"/>
    <property type="evidence" value="ECO:0007669"/>
    <property type="project" value="TreeGrafter"/>
</dbReference>
<dbReference type="InterPro" id="IPR042490">
    <property type="entry name" value="Thio_Ohase/BAAT_N"/>
</dbReference>
<dbReference type="InterPro" id="IPR014940">
    <property type="entry name" value="BAAT_C"/>
</dbReference>
<dbReference type="AlphaFoldDB" id="A0A4X2LH25"/>
<reference evidence="5" key="3">
    <citation type="submission" date="2025-09" db="UniProtKB">
        <authorList>
            <consortium name="Ensembl"/>
        </authorList>
    </citation>
    <scope>IDENTIFICATION</scope>
</reference>
<accession>A0A4X2LH25</accession>
<name>A0A4X2LH25_VOMUR</name>
<dbReference type="STRING" id="29139.ENSVURP00010024264"/>
<sequence>MPLLQDSTRVKRKALDEMGVMLSVTPPVGLADEPVHIQVRGLDPGEPVTVRALAVSYYGRLFQSRAHYEADGVGTLDLTRDSSQGGDYTGVEPMGLMWSLTPAGMENPYVRMVQRSVLKKPLRLEVTVHRAHNQTGLLLGQVLASARVERWYATPEIRAIRVREGAVRGSFFLPAGDGPFPGVIDMFGDEGGLHEFRASLLACRGFATLALPYFAFEDLPPIMKDLNLDYFAQAAKFVQNHPKVKGPKIGVIGSGKGAELAFSMATFLPEVAAVVSINGCISNTGTALQCGQVILPGLPFDLDKITVTSSGVYDVKETLVDPLDPAYGDSLIPIEKADSHFLFVVGEDDKQWNSSLYADLAIKRLEEHGKKNYTLLSYPNAGHRIDPPNSPFFPVALDRWLGVPVLGGGQCKAHAIAQEESWKKILDKQQSNAENGSQCL</sequence>
<dbReference type="FunFam" id="2.60.40.2240:FF:000001">
    <property type="entry name" value="acyl-coenzyme A thioesterase 4"/>
    <property type="match status" value="1"/>
</dbReference>
<dbReference type="Proteomes" id="UP000314987">
    <property type="component" value="Unassembled WGS sequence"/>
</dbReference>
<evidence type="ECO:0000256" key="1">
    <source>
        <dbReference type="ARBA" id="ARBA00006538"/>
    </source>
</evidence>
<dbReference type="Gene3D" id="3.40.50.1820">
    <property type="entry name" value="alpha/beta hydrolase"/>
    <property type="match status" value="1"/>
</dbReference>
<dbReference type="InterPro" id="IPR006862">
    <property type="entry name" value="Thio_Ohase/aa_AcTrfase"/>
</dbReference>
<keyword evidence="2" id="KW-0443">Lipid metabolism</keyword>
<dbReference type="Pfam" id="PF08840">
    <property type="entry name" value="BAAT_C"/>
    <property type="match status" value="1"/>
</dbReference>
<dbReference type="Gene3D" id="2.60.40.2240">
    <property type="entry name" value="Acyl-CoA thioester hydrolase/BAAT N-terminal domain"/>
    <property type="match status" value="1"/>
</dbReference>
<dbReference type="GO" id="GO:0006631">
    <property type="term" value="P:fatty acid metabolic process"/>
    <property type="evidence" value="ECO:0007669"/>
    <property type="project" value="UniProtKB-KW"/>
</dbReference>
<dbReference type="GO" id="GO:0006637">
    <property type="term" value="P:acyl-CoA metabolic process"/>
    <property type="evidence" value="ECO:0007669"/>
    <property type="project" value="InterPro"/>
</dbReference>
<dbReference type="Ensembl" id="ENSVURT00010027626.1">
    <property type="protein sequence ID" value="ENSVURP00010024264.1"/>
    <property type="gene ID" value="ENSVURG00010018553.1"/>
</dbReference>
<feature type="domain" description="Acyl-CoA thioester hydrolase/bile acid-CoA amino acid N-acetyltransferase" evidence="3">
    <location>
        <begin position="32"/>
        <end position="164"/>
    </location>
</feature>
<keyword evidence="6" id="KW-1185">Reference proteome</keyword>
<dbReference type="InterPro" id="IPR029058">
    <property type="entry name" value="AB_hydrolase_fold"/>
</dbReference>
<keyword evidence="2" id="KW-0276">Fatty acid metabolism</keyword>
<proteinExistence type="inferred from homology"/>
<dbReference type="PANTHER" id="PTHR10824">
    <property type="entry name" value="ACYL-COENZYME A THIOESTERASE-RELATED"/>
    <property type="match status" value="1"/>
</dbReference>
<evidence type="ECO:0000256" key="2">
    <source>
        <dbReference type="ARBA" id="ARBA00022832"/>
    </source>
</evidence>
<dbReference type="GeneTree" id="ENSGT01010000222336"/>
<protein>
    <recommendedName>
        <fullName evidence="7">Acyl-coenzyme A thioesterase 1-like</fullName>
    </recommendedName>
</protein>
<evidence type="ECO:0000259" key="4">
    <source>
        <dbReference type="Pfam" id="PF08840"/>
    </source>
</evidence>
<evidence type="ECO:0000259" key="3">
    <source>
        <dbReference type="Pfam" id="PF04775"/>
    </source>
</evidence>
<reference evidence="5" key="2">
    <citation type="submission" date="2025-08" db="UniProtKB">
        <authorList>
            <consortium name="Ensembl"/>
        </authorList>
    </citation>
    <scope>IDENTIFICATION</scope>
</reference>
<dbReference type="FunFam" id="3.40.50.1820:FF:000024">
    <property type="entry name" value="acyl-coenzyme A thioesterase 4"/>
    <property type="match status" value="1"/>
</dbReference>
<gene>
    <name evidence="5" type="primary">LOC114030066</name>
</gene>
<reference evidence="6" key="1">
    <citation type="submission" date="2018-12" db="EMBL/GenBank/DDBJ databases">
        <authorList>
            <person name="Yazar S."/>
        </authorList>
    </citation>
    <scope>NUCLEOTIDE SEQUENCE [LARGE SCALE GENOMIC DNA]</scope>
</reference>
<dbReference type="PIRSF" id="PIRSF016521">
    <property type="entry name" value="Acyl-CoA_hydro"/>
    <property type="match status" value="1"/>
</dbReference>
<evidence type="ECO:0000313" key="5">
    <source>
        <dbReference type="Ensembl" id="ENSVURP00010024264.1"/>
    </source>
</evidence>
<dbReference type="Pfam" id="PF04775">
    <property type="entry name" value="Bile_Hydr_Trans"/>
    <property type="match status" value="1"/>
</dbReference>
<dbReference type="OMA" id="IEKPYQR"/>